<reference evidence="2 3" key="1">
    <citation type="submission" date="2020-08" db="EMBL/GenBank/DDBJ databases">
        <title>Complete Genome Sequence of Effusibacillus dendaii Strain skT53, Isolated from Farmland soil.</title>
        <authorList>
            <person name="Konishi T."/>
            <person name="Kawasaki H."/>
        </authorList>
    </citation>
    <scope>NUCLEOTIDE SEQUENCE [LARGE SCALE GENOMIC DNA]</scope>
    <source>
        <strain evidence="3">skT53</strain>
    </source>
</reference>
<keyword evidence="1" id="KW-1133">Transmembrane helix</keyword>
<keyword evidence="1" id="KW-0812">Transmembrane</keyword>
<keyword evidence="1" id="KW-0472">Membrane</keyword>
<evidence type="ECO:0000313" key="2">
    <source>
        <dbReference type="EMBL" id="BCJ85091.1"/>
    </source>
</evidence>
<sequence>MEFVWIVVGMSVVTMLPRLLPALLMDRLHFPAWVNRWLQGTPYAALGALIFPGVLSVDPKHPLLGLAGGGIAAVLAYFRLPVLLVICAAILTVMVGKSFN</sequence>
<accession>A0A7I8DB02</accession>
<proteinExistence type="predicted"/>
<name>A0A7I8DB02_9BACL</name>
<protein>
    <submittedName>
        <fullName evidence="2">Branched-chain amino acid transporter</fullName>
    </submittedName>
</protein>
<dbReference type="InterPro" id="IPR008407">
    <property type="entry name" value="Brnchd-chn_aa_trnsp_AzlD"/>
</dbReference>
<feature type="transmembrane region" description="Helical" evidence="1">
    <location>
        <begin position="6"/>
        <end position="25"/>
    </location>
</feature>
<dbReference type="Pfam" id="PF05437">
    <property type="entry name" value="AzlD"/>
    <property type="match status" value="1"/>
</dbReference>
<keyword evidence="3" id="KW-1185">Reference proteome</keyword>
<dbReference type="AlphaFoldDB" id="A0A7I8DB02"/>
<feature type="transmembrane region" description="Helical" evidence="1">
    <location>
        <begin position="63"/>
        <end position="96"/>
    </location>
</feature>
<dbReference type="EMBL" id="AP023366">
    <property type="protein sequence ID" value="BCJ85091.1"/>
    <property type="molecule type" value="Genomic_DNA"/>
</dbReference>
<feature type="transmembrane region" description="Helical" evidence="1">
    <location>
        <begin position="37"/>
        <end position="57"/>
    </location>
</feature>
<organism evidence="2 3">
    <name type="scientific">Effusibacillus dendaii</name>
    <dbReference type="NCBI Taxonomy" id="2743772"/>
    <lineage>
        <taxon>Bacteria</taxon>
        <taxon>Bacillati</taxon>
        <taxon>Bacillota</taxon>
        <taxon>Bacilli</taxon>
        <taxon>Bacillales</taxon>
        <taxon>Alicyclobacillaceae</taxon>
        <taxon>Effusibacillus</taxon>
    </lineage>
</organism>
<evidence type="ECO:0000256" key="1">
    <source>
        <dbReference type="SAM" id="Phobius"/>
    </source>
</evidence>
<dbReference type="RefSeq" id="WP_200759256.1">
    <property type="nucleotide sequence ID" value="NZ_AP023366.1"/>
</dbReference>
<dbReference type="Proteomes" id="UP000593802">
    <property type="component" value="Chromosome"/>
</dbReference>
<dbReference type="KEGG" id="eff:skT53_00760"/>
<gene>
    <name evidence="2" type="ORF">skT53_00760</name>
</gene>
<evidence type="ECO:0000313" key="3">
    <source>
        <dbReference type="Proteomes" id="UP000593802"/>
    </source>
</evidence>